<keyword evidence="3" id="KW-1185">Reference proteome</keyword>
<feature type="region of interest" description="Disordered" evidence="1">
    <location>
        <begin position="84"/>
        <end position="109"/>
    </location>
</feature>
<reference evidence="2 3" key="1">
    <citation type="submission" date="2022-01" db="EMBL/GenBank/DDBJ databases">
        <authorList>
            <person name="Xiong W."/>
            <person name="Schranz E."/>
        </authorList>
    </citation>
    <scope>NUCLEOTIDE SEQUENCE [LARGE SCALE GENOMIC DNA]</scope>
</reference>
<comment type="caution">
    <text evidence="2">The sequence shown here is derived from an EMBL/GenBank/DDBJ whole genome shotgun (WGS) entry which is preliminary data.</text>
</comment>
<dbReference type="EMBL" id="CAKMRJ010005412">
    <property type="protein sequence ID" value="CAH1441551.1"/>
    <property type="molecule type" value="Genomic_DNA"/>
</dbReference>
<gene>
    <name evidence="2" type="ORF">LVIROSA_LOCUS27599</name>
</gene>
<evidence type="ECO:0000256" key="1">
    <source>
        <dbReference type="SAM" id="MobiDB-lite"/>
    </source>
</evidence>
<dbReference type="Proteomes" id="UP001157418">
    <property type="component" value="Unassembled WGS sequence"/>
</dbReference>
<accession>A0AAU9NUE4</accession>
<proteinExistence type="predicted"/>
<name>A0AAU9NUE4_9ASTR</name>
<evidence type="ECO:0000313" key="3">
    <source>
        <dbReference type="Proteomes" id="UP001157418"/>
    </source>
</evidence>
<sequence length="109" mass="11233">MIHLVNICSIEEAGRCPCVRRLSNGLKLKVIGEAEEGEHEMGSVLEEGGHETSPSFLMHISGHLHSSSKSIVSGALLPSLDLATTGTATSGATPTGLSPSVGRPSSNGR</sequence>
<feature type="compositionally biased region" description="Low complexity" evidence="1">
    <location>
        <begin position="84"/>
        <end position="98"/>
    </location>
</feature>
<evidence type="ECO:0000313" key="2">
    <source>
        <dbReference type="EMBL" id="CAH1441551.1"/>
    </source>
</evidence>
<organism evidence="2 3">
    <name type="scientific">Lactuca virosa</name>
    <dbReference type="NCBI Taxonomy" id="75947"/>
    <lineage>
        <taxon>Eukaryota</taxon>
        <taxon>Viridiplantae</taxon>
        <taxon>Streptophyta</taxon>
        <taxon>Embryophyta</taxon>
        <taxon>Tracheophyta</taxon>
        <taxon>Spermatophyta</taxon>
        <taxon>Magnoliopsida</taxon>
        <taxon>eudicotyledons</taxon>
        <taxon>Gunneridae</taxon>
        <taxon>Pentapetalae</taxon>
        <taxon>asterids</taxon>
        <taxon>campanulids</taxon>
        <taxon>Asterales</taxon>
        <taxon>Asteraceae</taxon>
        <taxon>Cichorioideae</taxon>
        <taxon>Cichorieae</taxon>
        <taxon>Lactucinae</taxon>
        <taxon>Lactuca</taxon>
    </lineage>
</organism>
<protein>
    <submittedName>
        <fullName evidence="2">Uncharacterized protein</fullName>
    </submittedName>
</protein>
<dbReference type="AlphaFoldDB" id="A0AAU9NUE4"/>